<evidence type="ECO:0000256" key="3">
    <source>
        <dbReference type="ARBA" id="ARBA00022840"/>
    </source>
</evidence>
<dbReference type="SUPFAM" id="SSF52540">
    <property type="entry name" value="P-loop containing nucleoside triphosphate hydrolases"/>
    <property type="match status" value="1"/>
</dbReference>
<evidence type="ECO:0000256" key="1">
    <source>
        <dbReference type="ARBA" id="ARBA00005417"/>
    </source>
</evidence>
<gene>
    <name evidence="6" type="ORF">BECKFM1743A_GA0114220_102753</name>
    <name evidence="7" type="ORF">BECKFM1743B_GA0114221_1001215</name>
    <name evidence="5" type="ORF">BECKFM1743C_GA0114222_102432</name>
</gene>
<dbReference type="GO" id="GO:0044874">
    <property type="term" value="P:lipoprotein localization to outer membrane"/>
    <property type="evidence" value="ECO:0007669"/>
    <property type="project" value="TreeGrafter"/>
</dbReference>
<dbReference type="SMART" id="SM00382">
    <property type="entry name" value="AAA"/>
    <property type="match status" value="1"/>
</dbReference>
<keyword evidence="3 5" id="KW-0067">ATP-binding</keyword>
<dbReference type="Gene3D" id="3.40.50.300">
    <property type="entry name" value="P-loop containing nucleotide triphosphate hydrolases"/>
    <property type="match status" value="1"/>
</dbReference>
<evidence type="ECO:0000259" key="4">
    <source>
        <dbReference type="PROSITE" id="PS50893"/>
    </source>
</evidence>
<feature type="domain" description="ABC transporter" evidence="4">
    <location>
        <begin position="51"/>
        <end position="283"/>
    </location>
</feature>
<dbReference type="PROSITE" id="PS50893">
    <property type="entry name" value="ABC_TRANSPORTER_2"/>
    <property type="match status" value="1"/>
</dbReference>
<organism evidence="5">
    <name type="scientific">Candidatus Kentrum sp. FM</name>
    <dbReference type="NCBI Taxonomy" id="2126340"/>
    <lineage>
        <taxon>Bacteria</taxon>
        <taxon>Pseudomonadati</taxon>
        <taxon>Pseudomonadota</taxon>
        <taxon>Gammaproteobacteria</taxon>
        <taxon>Candidatus Kentrum</taxon>
    </lineage>
</organism>
<dbReference type="InterPro" id="IPR003439">
    <property type="entry name" value="ABC_transporter-like_ATP-bd"/>
</dbReference>
<dbReference type="InterPro" id="IPR017871">
    <property type="entry name" value="ABC_transporter-like_CS"/>
</dbReference>
<dbReference type="GO" id="GO:0005886">
    <property type="term" value="C:plasma membrane"/>
    <property type="evidence" value="ECO:0007669"/>
    <property type="project" value="TreeGrafter"/>
</dbReference>
<dbReference type="GO" id="GO:0022857">
    <property type="term" value="F:transmembrane transporter activity"/>
    <property type="evidence" value="ECO:0007669"/>
    <property type="project" value="TreeGrafter"/>
</dbReference>
<dbReference type="EMBL" id="CAADFA010000243">
    <property type="protein sequence ID" value="VFJ59311.1"/>
    <property type="molecule type" value="Genomic_DNA"/>
</dbReference>
<dbReference type="InterPro" id="IPR015854">
    <property type="entry name" value="ABC_transpr_LolD-like"/>
</dbReference>
<comment type="similarity">
    <text evidence="1">Belongs to the ABC transporter superfamily.</text>
</comment>
<keyword evidence="2" id="KW-0547">Nucleotide-binding</keyword>
<dbReference type="AlphaFoldDB" id="A0A450SYK6"/>
<reference evidence="5" key="1">
    <citation type="submission" date="2019-02" db="EMBL/GenBank/DDBJ databases">
        <authorList>
            <person name="Gruber-Vodicka R. H."/>
            <person name="Seah K. B. B."/>
        </authorList>
    </citation>
    <scope>NUCLEOTIDE SEQUENCE</scope>
    <source>
        <strain evidence="6">BECK_BZ163</strain>
        <strain evidence="7">BECK_BZ164</strain>
        <strain evidence="5">BECK_BZ165</strain>
    </source>
</reference>
<evidence type="ECO:0000256" key="2">
    <source>
        <dbReference type="ARBA" id="ARBA00022741"/>
    </source>
</evidence>
<evidence type="ECO:0000313" key="6">
    <source>
        <dbReference type="EMBL" id="VFJ60958.1"/>
    </source>
</evidence>
<dbReference type="PROSITE" id="PS00211">
    <property type="entry name" value="ABC_TRANSPORTER_1"/>
    <property type="match status" value="1"/>
</dbReference>
<dbReference type="GO" id="GO:0016887">
    <property type="term" value="F:ATP hydrolysis activity"/>
    <property type="evidence" value="ECO:0007669"/>
    <property type="project" value="InterPro"/>
</dbReference>
<evidence type="ECO:0000313" key="5">
    <source>
        <dbReference type="EMBL" id="VFJ59311.1"/>
    </source>
</evidence>
<protein>
    <submittedName>
        <fullName evidence="5">Putative ABC transport system ATP-binding protein</fullName>
    </submittedName>
</protein>
<dbReference type="EMBL" id="CAADFL010000012">
    <property type="protein sequence ID" value="VFK06204.1"/>
    <property type="molecule type" value="Genomic_DNA"/>
</dbReference>
<sequence>MQHKNWTKDKARWVNYFLLGASNQPAEAEESLEALDKKLDEDVAKDRVLIYHLREVIKTREAEGTAFRLVVPSLQIALGEKIALIGQSGCGKSTLLDLLAMVLQPSQVGAFRFRPEPGAPPLDIAHDWRRGKLNHLGDLRRQRMGYVMQTGGLLPYLTVRDNITLSRRLLGMPEDGTVEQLAQSLEIERHLNKRPSLLSVGERQRVAIARALAHKPSIVIADEPTAPLDPITARKIMTLFINLVEKFHITVIVASHDWNHVEKLGLRGLSHRTRQHGHLTETVVTG</sequence>
<accession>A0A450SYK6</accession>
<dbReference type="InterPro" id="IPR027417">
    <property type="entry name" value="P-loop_NTPase"/>
</dbReference>
<dbReference type="GO" id="GO:0005524">
    <property type="term" value="F:ATP binding"/>
    <property type="evidence" value="ECO:0007669"/>
    <property type="project" value="UniProtKB-KW"/>
</dbReference>
<dbReference type="PANTHER" id="PTHR24220">
    <property type="entry name" value="IMPORT ATP-BINDING PROTEIN"/>
    <property type="match status" value="1"/>
</dbReference>
<dbReference type="GO" id="GO:0089705">
    <property type="term" value="P:protein localization to outer membrane"/>
    <property type="evidence" value="ECO:0007669"/>
    <property type="project" value="TreeGrafter"/>
</dbReference>
<dbReference type="Pfam" id="PF00005">
    <property type="entry name" value="ABC_tran"/>
    <property type="match status" value="1"/>
</dbReference>
<dbReference type="InterPro" id="IPR003593">
    <property type="entry name" value="AAA+_ATPase"/>
</dbReference>
<proteinExistence type="inferred from homology"/>
<name>A0A450SYK6_9GAMM</name>
<dbReference type="PANTHER" id="PTHR24220:SF689">
    <property type="entry name" value="LIPOPROTEIN-RELEASING SYSTEM ATP-BINDING PROTEIN LOLD"/>
    <property type="match status" value="1"/>
</dbReference>
<dbReference type="EMBL" id="CAADEZ010000275">
    <property type="protein sequence ID" value="VFJ60958.1"/>
    <property type="molecule type" value="Genomic_DNA"/>
</dbReference>
<evidence type="ECO:0000313" key="7">
    <source>
        <dbReference type="EMBL" id="VFK06204.1"/>
    </source>
</evidence>